<dbReference type="SUPFAM" id="SSF54285">
    <property type="entry name" value="MoaD/ThiS"/>
    <property type="match status" value="1"/>
</dbReference>
<dbReference type="Pfam" id="PF03658">
    <property type="entry name" value="Ub-RnfH"/>
    <property type="match status" value="1"/>
</dbReference>
<dbReference type="AlphaFoldDB" id="A0A091BFQ3"/>
<gene>
    <name evidence="3" type="ORF">P873_00200</name>
</gene>
<dbReference type="InterPro" id="IPR037021">
    <property type="entry name" value="RnfH_sf"/>
</dbReference>
<comment type="similarity">
    <text evidence="1 2">Belongs to the UPF0125 (RnfH) family.</text>
</comment>
<reference evidence="3 4" key="1">
    <citation type="submission" date="2013-09" db="EMBL/GenBank/DDBJ databases">
        <title>Genome sequencing of Arenimonas composti.</title>
        <authorList>
            <person name="Chen F."/>
            <person name="Wang G."/>
        </authorList>
    </citation>
    <scope>NUCLEOTIDE SEQUENCE [LARGE SCALE GENOMIC DNA]</scope>
    <source>
        <strain evidence="3 4">TR7-09</strain>
    </source>
</reference>
<evidence type="ECO:0000256" key="2">
    <source>
        <dbReference type="HAMAP-Rule" id="MF_00460"/>
    </source>
</evidence>
<organism evidence="3 4">
    <name type="scientific">Arenimonas composti TR7-09 = DSM 18010</name>
    <dbReference type="NCBI Taxonomy" id="1121013"/>
    <lineage>
        <taxon>Bacteria</taxon>
        <taxon>Pseudomonadati</taxon>
        <taxon>Pseudomonadota</taxon>
        <taxon>Gammaproteobacteria</taxon>
        <taxon>Lysobacterales</taxon>
        <taxon>Lysobacteraceae</taxon>
        <taxon>Arenimonas</taxon>
    </lineage>
</organism>
<comment type="caution">
    <text evidence="3">The sequence shown here is derived from an EMBL/GenBank/DDBJ whole genome shotgun (WGS) entry which is preliminary data.</text>
</comment>
<dbReference type="PANTHER" id="PTHR37483:SF1">
    <property type="entry name" value="UPF0125 PROTEIN RATB"/>
    <property type="match status" value="1"/>
</dbReference>
<dbReference type="InterPro" id="IPR005346">
    <property type="entry name" value="RnfH"/>
</dbReference>
<sequence length="95" mass="10169">MSGLRVEIVYALPDRCARVEVTLPAGATVADALRAANLAETMPEAEVDPARLAVYGRLATAEAALHDGDRIELLRPLRVDPKQARRRRATGGPAP</sequence>
<dbReference type="Proteomes" id="UP000029391">
    <property type="component" value="Unassembled WGS sequence"/>
</dbReference>
<proteinExistence type="inferred from homology"/>
<evidence type="ECO:0000313" key="3">
    <source>
        <dbReference type="EMBL" id="KFN51513.1"/>
    </source>
</evidence>
<protein>
    <recommendedName>
        <fullName evidence="2">UPF0125 protein P873_00200</fullName>
    </recommendedName>
</protein>
<dbReference type="PANTHER" id="PTHR37483">
    <property type="entry name" value="UPF0125 PROTEIN RATB"/>
    <property type="match status" value="1"/>
</dbReference>
<dbReference type="HAMAP" id="MF_00460">
    <property type="entry name" value="UPF0125_RnfH"/>
    <property type="match status" value="1"/>
</dbReference>
<dbReference type="eggNOG" id="COG2914">
    <property type="taxonomic scope" value="Bacteria"/>
</dbReference>
<dbReference type="Gene3D" id="3.10.20.280">
    <property type="entry name" value="RnfH-like"/>
    <property type="match status" value="1"/>
</dbReference>
<dbReference type="NCBIfam" id="NF002490">
    <property type="entry name" value="PRK01777.1"/>
    <property type="match status" value="1"/>
</dbReference>
<evidence type="ECO:0000256" key="1">
    <source>
        <dbReference type="ARBA" id="ARBA00010645"/>
    </source>
</evidence>
<dbReference type="InterPro" id="IPR016155">
    <property type="entry name" value="Mopterin_synth/thiamin_S_b"/>
</dbReference>
<evidence type="ECO:0000313" key="4">
    <source>
        <dbReference type="Proteomes" id="UP000029391"/>
    </source>
</evidence>
<dbReference type="STRING" id="1121013.GCA_000426365_00701"/>
<name>A0A091BFQ3_9GAMM</name>
<dbReference type="EMBL" id="AWXU01000004">
    <property type="protein sequence ID" value="KFN51513.1"/>
    <property type="molecule type" value="Genomic_DNA"/>
</dbReference>
<accession>A0A091BFQ3</accession>
<keyword evidence="4" id="KW-1185">Reference proteome</keyword>